<gene>
    <name evidence="1" type="ORF">MSPICULIGERA_LOCUS19413</name>
</gene>
<sequence>MPSRRGSELFVMATVPDPGITVDFQNPTRRMTLRWITGNTGSPLCQEKALKEMGSAEVECDFLNRLLATLPQHEVPFHCERGDVPNEAIYRDRLGLLQMATTIQHSRPLEEIIPVLQAERLRPRQSDHVEIWFDNVAEDVDTPADPRFAAAFEQVG</sequence>
<keyword evidence="2" id="KW-1185">Reference proteome</keyword>
<dbReference type="AlphaFoldDB" id="A0AA36D7K7"/>
<dbReference type="EMBL" id="CATQJA010002663">
    <property type="protein sequence ID" value="CAJ0581247.1"/>
    <property type="molecule type" value="Genomic_DNA"/>
</dbReference>
<organism evidence="1 2">
    <name type="scientific">Mesorhabditis spiculigera</name>
    <dbReference type="NCBI Taxonomy" id="96644"/>
    <lineage>
        <taxon>Eukaryota</taxon>
        <taxon>Metazoa</taxon>
        <taxon>Ecdysozoa</taxon>
        <taxon>Nematoda</taxon>
        <taxon>Chromadorea</taxon>
        <taxon>Rhabditida</taxon>
        <taxon>Rhabditina</taxon>
        <taxon>Rhabditomorpha</taxon>
        <taxon>Rhabditoidea</taxon>
        <taxon>Rhabditidae</taxon>
        <taxon>Mesorhabditinae</taxon>
        <taxon>Mesorhabditis</taxon>
    </lineage>
</organism>
<dbReference type="Proteomes" id="UP001177023">
    <property type="component" value="Unassembled WGS sequence"/>
</dbReference>
<reference evidence="1" key="1">
    <citation type="submission" date="2023-06" db="EMBL/GenBank/DDBJ databases">
        <authorList>
            <person name="Delattre M."/>
        </authorList>
    </citation>
    <scope>NUCLEOTIDE SEQUENCE</scope>
    <source>
        <strain evidence="1">AF72</strain>
    </source>
</reference>
<name>A0AA36D7K7_9BILA</name>
<evidence type="ECO:0000313" key="2">
    <source>
        <dbReference type="Proteomes" id="UP001177023"/>
    </source>
</evidence>
<proteinExistence type="predicted"/>
<evidence type="ECO:0000313" key="1">
    <source>
        <dbReference type="EMBL" id="CAJ0581247.1"/>
    </source>
</evidence>
<protein>
    <submittedName>
        <fullName evidence="1">Uncharacterized protein</fullName>
    </submittedName>
</protein>
<accession>A0AA36D7K7</accession>
<feature type="non-terminal residue" evidence="1">
    <location>
        <position position="156"/>
    </location>
</feature>
<comment type="caution">
    <text evidence="1">The sequence shown here is derived from an EMBL/GenBank/DDBJ whole genome shotgun (WGS) entry which is preliminary data.</text>
</comment>